<name>I7ZC32_9GAMM</name>
<keyword evidence="3" id="KW-1185">Reference proteome</keyword>
<accession>I7ZC32</accession>
<proteinExistence type="predicted"/>
<dbReference type="STRING" id="1172194.WQQ_30210"/>
<organism evidence="2 3">
    <name type="scientific">Hydrocarboniphaga effusa AP103</name>
    <dbReference type="NCBI Taxonomy" id="1172194"/>
    <lineage>
        <taxon>Bacteria</taxon>
        <taxon>Pseudomonadati</taxon>
        <taxon>Pseudomonadota</taxon>
        <taxon>Gammaproteobacteria</taxon>
        <taxon>Nevskiales</taxon>
        <taxon>Nevskiaceae</taxon>
        <taxon>Hydrocarboniphaga</taxon>
    </lineage>
</organism>
<evidence type="ECO:0000256" key="1">
    <source>
        <dbReference type="SAM" id="MobiDB-lite"/>
    </source>
</evidence>
<sequence>MSDPPARDCPVCGKPALTKQMSAAGFRLKGGGWYETDFKSGGKRNLAEGGGTSSSGDAASPAATSSGASPAPAASSTPAASSSS</sequence>
<evidence type="ECO:0000313" key="2">
    <source>
        <dbReference type="EMBL" id="EIT69439.1"/>
    </source>
</evidence>
<evidence type="ECO:0000313" key="3">
    <source>
        <dbReference type="Proteomes" id="UP000003704"/>
    </source>
</evidence>
<feature type="compositionally biased region" description="Low complexity" evidence="1">
    <location>
        <begin position="54"/>
        <end position="84"/>
    </location>
</feature>
<reference evidence="2 3" key="1">
    <citation type="journal article" date="2012" name="J. Bacteriol.">
        <title>Genome Sequence of n-Alkane-Degrading Hydrocarboniphaga effusa Strain AP103T (ATCC BAA-332T).</title>
        <authorList>
            <person name="Chang H.K."/>
            <person name="Zylstra G.J."/>
            <person name="Chae J.C."/>
        </authorList>
    </citation>
    <scope>NUCLEOTIDE SEQUENCE [LARGE SCALE GENOMIC DNA]</scope>
    <source>
        <strain evidence="2 3">AP103</strain>
    </source>
</reference>
<dbReference type="AlphaFoldDB" id="I7ZC32"/>
<protein>
    <submittedName>
        <fullName evidence="2">FmdB family regulatory protein</fullName>
    </submittedName>
</protein>
<feature type="region of interest" description="Disordered" evidence="1">
    <location>
        <begin position="38"/>
        <end position="84"/>
    </location>
</feature>
<gene>
    <name evidence="2" type="ORF">WQQ_30210</name>
</gene>
<dbReference type="EMBL" id="AKGD01000002">
    <property type="protein sequence ID" value="EIT69439.1"/>
    <property type="molecule type" value="Genomic_DNA"/>
</dbReference>
<comment type="caution">
    <text evidence="2">The sequence shown here is derived from an EMBL/GenBank/DDBJ whole genome shotgun (WGS) entry which is preliminary data.</text>
</comment>
<dbReference type="Proteomes" id="UP000003704">
    <property type="component" value="Unassembled WGS sequence"/>
</dbReference>